<evidence type="ECO:0000313" key="4">
    <source>
        <dbReference type="EMBL" id="SKC61282.1"/>
    </source>
</evidence>
<evidence type="ECO:0000256" key="2">
    <source>
        <dbReference type="SAM" id="MobiDB-lite"/>
    </source>
</evidence>
<dbReference type="InterPro" id="IPR013517">
    <property type="entry name" value="FG-GAP"/>
</dbReference>
<evidence type="ECO:0000259" key="3">
    <source>
        <dbReference type="Pfam" id="PF07593"/>
    </source>
</evidence>
<dbReference type="OrthoDB" id="9816120at2"/>
<accession>A0A1T5KC16</accession>
<dbReference type="InterPro" id="IPR028994">
    <property type="entry name" value="Integrin_alpha_N"/>
</dbReference>
<proteinExistence type="predicted"/>
<feature type="domain" description="ASPIC/UnbV" evidence="3">
    <location>
        <begin position="533"/>
        <end position="599"/>
    </location>
</feature>
<dbReference type="InterPro" id="IPR027039">
    <property type="entry name" value="Crtac1"/>
</dbReference>
<feature type="region of interest" description="Disordered" evidence="2">
    <location>
        <begin position="1117"/>
        <end position="1137"/>
    </location>
</feature>
<dbReference type="AlphaFoldDB" id="A0A1T5KC16"/>
<dbReference type="Gene3D" id="2.130.10.130">
    <property type="entry name" value="Integrin alpha, N-terminal"/>
    <property type="match status" value="4"/>
</dbReference>
<dbReference type="InterPro" id="IPR011519">
    <property type="entry name" value="UnbV_ASPIC"/>
</dbReference>
<dbReference type="PROSITE" id="PS51257">
    <property type="entry name" value="PROKAR_LIPOPROTEIN"/>
    <property type="match status" value="1"/>
</dbReference>
<evidence type="ECO:0000256" key="1">
    <source>
        <dbReference type="ARBA" id="ARBA00022729"/>
    </source>
</evidence>
<sequence>MNRFLRNIGVIVFCIALLAGCSSKEDKKFRLIPSSESGITFRNTLKETVEFNIFNYMYFYNGAGVAVGDVNGDSLVDIYFTSNQEDNKLYLNEGEFKFKDVTEAAGVEGFKGWTTGVTMVDINSDGKLDIYVSNLGDYLIYKGKNQLFINEGNDTNGVPKFSDRAMEYGLDLMGFSTQASFFDYDRDGDLDMFMLNHSLHENGTFGKSSLRTQSHPLAGDKLMRNDNGRFVDVTQGSGIYSSVLGYGLGVVVSDVNLDGWPDIYVGNDFHENDYLYINQGDGTFVETLEKSMMHTSRYTMGVDFADFNNDAFPDLIAMDMLPDDPLVLKASAAEDAYDVYNFKINYGYSHQFARNTLQLNNQDGSFSEIALLAGVAATDWSWSSLFADFDLDGKKDIFVSNGILRRSNDLDYINFISADSVQMRMKYDMSERELMYIDKLPKIKIPNCLYQNNGDSTFTNQATSWGLETPSYSNGTAYADFDNDGDLDLVINNVEDEAFLYENNTIRKTPKENIAQPHYLQVVLKGDPGNSNGIGAKVFLYQQGSVQVQECMPTRGFESSVDSRLTFGTGDVNSIDSLLVVWNDGTFEKISSVKTNQSLVLTQQQAKGIFDYSVFHHVAPLFSNASSEVSLPYKHKENQFVEFNREALLPHMLSAEGPASATGDLNGDGLEDIYVGGAKWGRGHVYLQTPGGIFKELQEPALVVDSTYEDVDAALFDVEKDGDLDLLVTSGGNEFTGKSIYRQPRIYLNNGKGIFSRSSALTDIFVTGSCVSIQDIDNDGDQDLFLGARAQPWRYGIKPDSYILINDGNGNFTDATDQVAPVLRKFGFVKQATWADIDGDKVSDLIIAAEWSPITILLNKHGKLAALPLEGSGLEKSNGWWNIVQAADFDNDGDIDLIAGNLGLNSRLHASEQEPVKMFVADFDKNDSTDQVLTHFIHGKEYPFHTRDEMTKQMPFLKKRYLSYHKFAEATVHDMFSDEVLNASQKYTTYTFESSYIENLGQGKFKIRPLPKAAQFSTVNAILINDFNNDKNLDIVIAGNFYPINIQMGRNDASCGLLLAGDGKGNFHAVPTMQSGFSVKGETRALRTITVNGKEFYLAIRNNDTVVSFGLNESETTKAERVAPTSESLKPKKRNMK</sequence>
<dbReference type="Proteomes" id="UP000190961">
    <property type="component" value="Unassembled WGS sequence"/>
</dbReference>
<dbReference type="SUPFAM" id="SSF69318">
    <property type="entry name" value="Integrin alpha N-terminal domain"/>
    <property type="match status" value="3"/>
</dbReference>
<dbReference type="PANTHER" id="PTHR16026:SF0">
    <property type="entry name" value="CARTILAGE ACIDIC PROTEIN 1"/>
    <property type="match status" value="1"/>
</dbReference>
<keyword evidence="5" id="KW-1185">Reference proteome</keyword>
<name>A0A1T5KC16_9BACT</name>
<gene>
    <name evidence="4" type="ORF">SAMN05660236_2027</name>
</gene>
<organism evidence="4 5">
    <name type="scientific">Ohtaekwangia koreensis</name>
    <dbReference type="NCBI Taxonomy" id="688867"/>
    <lineage>
        <taxon>Bacteria</taxon>
        <taxon>Pseudomonadati</taxon>
        <taxon>Bacteroidota</taxon>
        <taxon>Cytophagia</taxon>
        <taxon>Cytophagales</taxon>
        <taxon>Fulvivirgaceae</taxon>
        <taxon>Ohtaekwangia</taxon>
    </lineage>
</organism>
<dbReference type="Pfam" id="PF13517">
    <property type="entry name" value="FG-GAP_3"/>
    <property type="match status" value="6"/>
</dbReference>
<protein>
    <submittedName>
        <fullName evidence="4">Repeat domain-containing protein</fullName>
    </submittedName>
</protein>
<keyword evidence="1" id="KW-0732">Signal</keyword>
<dbReference type="STRING" id="688867.SAMN05660236_2027"/>
<dbReference type="RefSeq" id="WP_079686524.1">
    <property type="nucleotide sequence ID" value="NZ_FUZU01000001.1"/>
</dbReference>
<reference evidence="4 5" key="1">
    <citation type="submission" date="2017-02" db="EMBL/GenBank/DDBJ databases">
        <authorList>
            <person name="Peterson S.W."/>
        </authorList>
    </citation>
    <scope>NUCLEOTIDE SEQUENCE [LARGE SCALE GENOMIC DNA]</scope>
    <source>
        <strain evidence="4 5">DSM 25262</strain>
    </source>
</reference>
<dbReference type="Pfam" id="PF07593">
    <property type="entry name" value="UnbV_ASPIC"/>
    <property type="match status" value="1"/>
</dbReference>
<dbReference type="EMBL" id="FUZU01000001">
    <property type="protein sequence ID" value="SKC61282.1"/>
    <property type="molecule type" value="Genomic_DNA"/>
</dbReference>
<evidence type="ECO:0000313" key="5">
    <source>
        <dbReference type="Proteomes" id="UP000190961"/>
    </source>
</evidence>
<dbReference type="PANTHER" id="PTHR16026">
    <property type="entry name" value="CARTILAGE ACIDIC PROTEIN 1"/>
    <property type="match status" value="1"/>
</dbReference>